<evidence type="ECO:0000256" key="1">
    <source>
        <dbReference type="SAM" id="MobiDB-lite"/>
    </source>
</evidence>
<name>A0A8J6HS61_TENMO</name>
<gene>
    <name evidence="2" type="ORF">GEV33_003011</name>
</gene>
<comment type="caution">
    <text evidence="2">The sequence shown here is derived from an EMBL/GenBank/DDBJ whole genome shotgun (WGS) entry which is preliminary data.</text>
</comment>
<dbReference type="AlphaFoldDB" id="A0A8J6HS61"/>
<evidence type="ECO:0000313" key="3">
    <source>
        <dbReference type="Proteomes" id="UP000719412"/>
    </source>
</evidence>
<evidence type="ECO:0000313" key="2">
    <source>
        <dbReference type="EMBL" id="KAH0819780.1"/>
    </source>
</evidence>
<dbReference type="EMBL" id="JABDTM020013717">
    <property type="protein sequence ID" value="KAH0819780.1"/>
    <property type="molecule type" value="Genomic_DNA"/>
</dbReference>
<accession>A0A8J6HS61</accession>
<sequence length="152" mass="17316">MQVTILFFILVEYEDSTQRAGDLCSHVDFATLDICAPDEGNVRTPDKRHQPNVMLRHYASLFEEHGATTPILKQADCPLDYTFRSDAGNHAIGAAPLQGERPNERKNRNTRTQLSGKPPPQWKPPQARKRSPPKDLFIPLQNPTSRRPDLWF</sequence>
<dbReference type="Proteomes" id="UP000719412">
    <property type="component" value="Unassembled WGS sequence"/>
</dbReference>
<proteinExistence type="predicted"/>
<protein>
    <submittedName>
        <fullName evidence="2">Uncharacterized protein</fullName>
    </submittedName>
</protein>
<organism evidence="2 3">
    <name type="scientific">Tenebrio molitor</name>
    <name type="common">Yellow mealworm beetle</name>
    <dbReference type="NCBI Taxonomy" id="7067"/>
    <lineage>
        <taxon>Eukaryota</taxon>
        <taxon>Metazoa</taxon>
        <taxon>Ecdysozoa</taxon>
        <taxon>Arthropoda</taxon>
        <taxon>Hexapoda</taxon>
        <taxon>Insecta</taxon>
        <taxon>Pterygota</taxon>
        <taxon>Neoptera</taxon>
        <taxon>Endopterygota</taxon>
        <taxon>Coleoptera</taxon>
        <taxon>Polyphaga</taxon>
        <taxon>Cucujiformia</taxon>
        <taxon>Tenebrionidae</taxon>
        <taxon>Tenebrio</taxon>
    </lineage>
</organism>
<feature type="region of interest" description="Disordered" evidence="1">
    <location>
        <begin position="90"/>
        <end position="152"/>
    </location>
</feature>
<reference evidence="2" key="1">
    <citation type="journal article" date="2020" name="J Insects Food Feed">
        <title>The yellow mealworm (Tenebrio molitor) genome: a resource for the emerging insects as food and feed industry.</title>
        <authorList>
            <person name="Eriksson T."/>
            <person name="Andere A."/>
            <person name="Kelstrup H."/>
            <person name="Emery V."/>
            <person name="Picard C."/>
        </authorList>
    </citation>
    <scope>NUCLEOTIDE SEQUENCE</scope>
    <source>
        <strain evidence="2">Stoneville</strain>
        <tissue evidence="2">Whole head</tissue>
    </source>
</reference>
<reference evidence="2" key="2">
    <citation type="submission" date="2021-08" db="EMBL/GenBank/DDBJ databases">
        <authorList>
            <person name="Eriksson T."/>
        </authorList>
    </citation>
    <scope>NUCLEOTIDE SEQUENCE</scope>
    <source>
        <strain evidence="2">Stoneville</strain>
        <tissue evidence="2">Whole head</tissue>
    </source>
</reference>
<keyword evidence="3" id="KW-1185">Reference proteome</keyword>